<dbReference type="GO" id="GO:0050661">
    <property type="term" value="F:NADP binding"/>
    <property type="evidence" value="ECO:0007669"/>
    <property type="project" value="InterPro"/>
</dbReference>
<dbReference type="InterPro" id="IPR012259">
    <property type="entry name" value="DHFR"/>
</dbReference>
<evidence type="ECO:0000256" key="4">
    <source>
        <dbReference type="ARBA" id="ARBA00022563"/>
    </source>
</evidence>
<dbReference type="GO" id="GO:0005739">
    <property type="term" value="C:mitochondrion"/>
    <property type="evidence" value="ECO:0007669"/>
    <property type="project" value="TreeGrafter"/>
</dbReference>
<evidence type="ECO:0000256" key="6">
    <source>
        <dbReference type="ARBA" id="ARBA00023002"/>
    </source>
</evidence>
<evidence type="ECO:0000313" key="12">
    <source>
        <dbReference type="Proteomes" id="UP001329430"/>
    </source>
</evidence>
<dbReference type="Pfam" id="PF00186">
    <property type="entry name" value="DHFR_1"/>
    <property type="match status" value="1"/>
</dbReference>
<evidence type="ECO:0000256" key="9">
    <source>
        <dbReference type="RuleBase" id="RU004474"/>
    </source>
</evidence>
<dbReference type="FunFam" id="3.40.430.10:FF:000002">
    <property type="entry name" value="Dihydrofolate reductase"/>
    <property type="match status" value="1"/>
</dbReference>
<gene>
    <name evidence="11" type="ORF">RI129_003628</name>
</gene>
<dbReference type="AlphaFoldDB" id="A0AAN7VQP2"/>
<dbReference type="Proteomes" id="UP001329430">
    <property type="component" value="Chromosome 2"/>
</dbReference>
<sequence>MLKFNLIAAASQNRGIGKNNTLPWKLKAEMNYFSKMTETTKSNSKKNVVIMGRRTWDSIPSKYQPLPNRINFILSKSKLDLEQFHDVCGFTSWNDIYDKLNDNKFKEEYEQIWIIGGSSIYKHALESKYFYRLYLTEIKKEFDCDTFFPTFSNVKEVSDPVVPQGIHEENGIEYEFKVYQNALFEE</sequence>
<dbReference type="EC" id="1.5.1.3" evidence="3"/>
<dbReference type="GO" id="GO:0006730">
    <property type="term" value="P:one-carbon metabolic process"/>
    <property type="evidence" value="ECO:0007669"/>
    <property type="project" value="UniProtKB-KW"/>
</dbReference>
<dbReference type="CDD" id="cd00209">
    <property type="entry name" value="DHFR"/>
    <property type="match status" value="1"/>
</dbReference>
<dbReference type="PROSITE" id="PS00075">
    <property type="entry name" value="DHFR_1"/>
    <property type="match status" value="1"/>
</dbReference>
<dbReference type="SUPFAM" id="SSF53597">
    <property type="entry name" value="Dihydrofolate reductase-like"/>
    <property type="match status" value="1"/>
</dbReference>
<proteinExistence type="inferred from homology"/>
<reference evidence="11 12" key="1">
    <citation type="journal article" date="2024" name="Insects">
        <title>An Improved Chromosome-Level Genome Assembly of the Firefly Pyrocoelia pectoralis.</title>
        <authorList>
            <person name="Fu X."/>
            <person name="Meyer-Rochow V.B."/>
            <person name="Ballantyne L."/>
            <person name="Zhu X."/>
        </authorList>
    </citation>
    <scope>NUCLEOTIDE SEQUENCE [LARGE SCALE GENOMIC DNA]</scope>
    <source>
        <strain evidence="11">XCY_ONT2</strain>
    </source>
</reference>
<dbReference type="PROSITE" id="PS51330">
    <property type="entry name" value="DHFR_2"/>
    <property type="match status" value="1"/>
</dbReference>
<keyword evidence="5" id="KW-0521">NADP</keyword>
<evidence type="ECO:0000256" key="2">
    <source>
        <dbReference type="ARBA" id="ARBA00009539"/>
    </source>
</evidence>
<evidence type="ECO:0000256" key="1">
    <source>
        <dbReference type="ARBA" id="ARBA00004903"/>
    </source>
</evidence>
<comment type="function">
    <text evidence="7">Key enzyme in folate metabolism. Catalyzes an essential reaction for de novo glycine and purine synthesis, and for DNA precursor synthesis.</text>
</comment>
<keyword evidence="6" id="KW-0560">Oxidoreductase</keyword>
<dbReference type="InterPro" id="IPR001796">
    <property type="entry name" value="DHFR_dom"/>
</dbReference>
<dbReference type="PANTHER" id="PTHR48069:SF3">
    <property type="entry name" value="DIHYDROFOLATE REDUCTASE"/>
    <property type="match status" value="1"/>
</dbReference>
<dbReference type="GO" id="GO:0046655">
    <property type="term" value="P:folic acid metabolic process"/>
    <property type="evidence" value="ECO:0007669"/>
    <property type="project" value="TreeGrafter"/>
</dbReference>
<dbReference type="EMBL" id="JAVRBK010000002">
    <property type="protein sequence ID" value="KAK5648736.1"/>
    <property type="molecule type" value="Genomic_DNA"/>
</dbReference>
<accession>A0AAN7VQP2</accession>
<dbReference type="InterPro" id="IPR024072">
    <property type="entry name" value="DHFR-like_dom_sf"/>
</dbReference>
<dbReference type="PANTHER" id="PTHR48069">
    <property type="entry name" value="DIHYDROFOLATE REDUCTASE"/>
    <property type="match status" value="1"/>
</dbReference>
<keyword evidence="4" id="KW-0554">One-carbon metabolism</keyword>
<evidence type="ECO:0000313" key="11">
    <source>
        <dbReference type="EMBL" id="KAK5648736.1"/>
    </source>
</evidence>
<dbReference type="InterPro" id="IPR017925">
    <property type="entry name" value="DHFR_CS"/>
</dbReference>
<evidence type="ECO:0000256" key="7">
    <source>
        <dbReference type="ARBA" id="ARBA00025067"/>
    </source>
</evidence>
<comment type="catalytic activity">
    <reaction evidence="8">
        <text>(6S)-5,6,7,8-tetrahydrofolate + NADP(+) = 7,8-dihydrofolate + NADPH + H(+)</text>
        <dbReference type="Rhea" id="RHEA:15009"/>
        <dbReference type="ChEBI" id="CHEBI:15378"/>
        <dbReference type="ChEBI" id="CHEBI:57451"/>
        <dbReference type="ChEBI" id="CHEBI:57453"/>
        <dbReference type="ChEBI" id="CHEBI:57783"/>
        <dbReference type="ChEBI" id="CHEBI:58349"/>
        <dbReference type="EC" id="1.5.1.3"/>
    </reaction>
</comment>
<comment type="caution">
    <text evidence="11">The sequence shown here is derived from an EMBL/GenBank/DDBJ whole genome shotgun (WGS) entry which is preliminary data.</text>
</comment>
<evidence type="ECO:0000259" key="10">
    <source>
        <dbReference type="PROSITE" id="PS51330"/>
    </source>
</evidence>
<dbReference type="Gene3D" id="3.40.430.10">
    <property type="entry name" value="Dihydrofolate Reductase, subunit A"/>
    <property type="match status" value="1"/>
</dbReference>
<evidence type="ECO:0000256" key="5">
    <source>
        <dbReference type="ARBA" id="ARBA00022857"/>
    </source>
</evidence>
<comment type="pathway">
    <text evidence="1">Cofactor biosynthesis; tetrahydrofolate biosynthesis; 5,6,7,8-tetrahydrofolate from 7,8-dihydrofolate: step 1/1.</text>
</comment>
<dbReference type="GO" id="GO:0046654">
    <property type="term" value="P:tetrahydrofolate biosynthetic process"/>
    <property type="evidence" value="ECO:0007669"/>
    <property type="project" value="InterPro"/>
</dbReference>
<dbReference type="PRINTS" id="PR00070">
    <property type="entry name" value="DHFR"/>
</dbReference>
<protein>
    <recommendedName>
        <fullName evidence="3">dihydrofolate reductase</fullName>
        <ecNumber evidence="3">1.5.1.3</ecNumber>
    </recommendedName>
</protein>
<comment type="similarity">
    <text evidence="2 9">Belongs to the dihydrofolate reductase family.</text>
</comment>
<keyword evidence="12" id="KW-1185">Reference proteome</keyword>
<feature type="domain" description="DHFR" evidence="10">
    <location>
        <begin position="3"/>
        <end position="181"/>
    </location>
</feature>
<evidence type="ECO:0000256" key="8">
    <source>
        <dbReference type="ARBA" id="ARBA00048873"/>
    </source>
</evidence>
<organism evidence="11 12">
    <name type="scientific">Pyrocoelia pectoralis</name>
    <dbReference type="NCBI Taxonomy" id="417401"/>
    <lineage>
        <taxon>Eukaryota</taxon>
        <taxon>Metazoa</taxon>
        <taxon>Ecdysozoa</taxon>
        <taxon>Arthropoda</taxon>
        <taxon>Hexapoda</taxon>
        <taxon>Insecta</taxon>
        <taxon>Pterygota</taxon>
        <taxon>Neoptera</taxon>
        <taxon>Endopterygota</taxon>
        <taxon>Coleoptera</taxon>
        <taxon>Polyphaga</taxon>
        <taxon>Elateriformia</taxon>
        <taxon>Elateroidea</taxon>
        <taxon>Lampyridae</taxon>
        <taxon>Lampyrinae</taxon>
        <taxon>Pyrocoelia</taxon>
    </lineage>
</organism>
<dbReference type="GO" id="GO:0004146">
    <property type="term" value="F:dihydrofolate reductase activity"/>
    <property type="evidence" value="ECO:0007669"/>
    <property type="project" value="UniProtKB-EC"/>
</dbReference>
<evidence type="ECO:0000256" key="3">
    <source>
        <dbReference type="ARBA" id="ARBA00012856"/>
    </source>
</evidence>
<dbReference type="GO" id="GO:0046452">
    <property type="term" value="P:dihydrofolate metabolic process"/>
    <property type="evidence" value="ECO:0007669"/>
    <property type="project" value="TreeGrafter"/>
</dbReference>
<name>A0AAN7VQP2_9COLE</name>